<feature type="chain" id="PRO_5045322180" evidence="2">
    <location>
        <begin position="24"/>
        <end position="369"/>
    </location>
</feature>
<evidence type="ECO:0000256" key="1">
    <source>
        <dbReference type="SAM" id="MobiDB-lite"/>
    </source>
</evidence>
<evidence type="ECO:0000313" key="4">
    <source>
        <dbReference type="Proteomes" id="UP001429984"/>
    </source>
</evidence>
<accession>A0ABS0B775</accession>
<feature type="compositionally biased region" description="Low complexity" evidence="1">
    <location>
        <begin position="56"/>
        <end position="79"/>
    </location>
</feature>
<dbReference type="RefSeq" id="WP_194931450.1">
    <property type="nucleotide sequence ID" value="NZ_JADLZT010000006.1"/>
</dbReference>
<sequence length="369" mass="40315">MKTRIPALVPLAAGLMLAFNVPAQDHSQHQVPAPATQDHSQHQMPAPAAQDHSQHQQPQPKTTPQTKAKPAAKKTQPAAGEAVDHAAMGHGTPEQRPAEAVDHAAMGHGVSKETPQPMDHAAMGHDMPHPADQPVTPIPVLTDADRAAAVPPPHGHPPHDNSLQSFVLFNRLEGFDADEGTGFEWEGQVWIGTDLNRLWLRTEGERAGGHTEAADLEVLYGRAIARWWDVVAGVRHDFKPGASQDFAAIGIMGVAPYKFEVEATAYIGQSGQTAARLEAEYETLLTNRLTLQPLVELNFYGQNDEQRGIGSGLSTAEAGLRLRYEITRQFAPYVGVVREWSFGRTADFRRDDGEDINDTRFVAGVRIWF</sequence>
<gene>
    <name evidence="3" type="ORF">IU514_12610</name>
</gene>
<evidence type="ECO:0000313" key="3">
    <source>
        <dbReference type="EMBL" id="MBF6024868.1"/>
    </source>
</evidence>
<keyword evidence="4" id="KW-1185">Reference proteome</keyword>
<keyword evidence="2" id="KW-0732">Signal</keyword>
<dbReference type="EMBL" id="JADLZT010000006">
    <property type="protein sequence ID" value="MBF6024868.1"/>
    <property type="molecule type" value="Genomic_DNA"/>
</dbReference>
<evidence type="ECO:0000256" key="2">
    <source>
        <dbReference type="SAM" id="SignalP"/>
    </source>
</evidence>
<protein>
    <submittedName>
        <fullName evidence="3">Copper resistance protein B</fullName>
    </submittedName>
</protein>
<comment type="caution">
    <text evidence="3">The sequence shown here is derived from an EMBL/GenBank/DDBJ whole genome shotgun (WGS) entry which is preliminary data.</text>
</comment>
<feature type="region of interest" description="Disordered" evidence="1">
    <location>
        <begin position="25"/>
        <end position="82"/>
    </location>
</feature>
<feature type="signal peptide" evidence="2">
    <location>
        <begin position="1"/>
        <end position="23"/>
    </location>
</feature>
<dbReference type="Proteomes" id="UP001429984">
    <property type="component" value="Unassembled WGS sequence"/>
</dbReference>
<dbReference type="Pfam" id="PF05275">
    <property type="entry name" value="CopB"/>
    <property type="match status" value="1"/>
</dbReference>
<dbReference type="InterPro" id="IPR007939">
    <property type="entry name" value="Cu-R_B_prcur"/>
</dbReference>
<organism evidence="3 4">
    <name type="scientific">Lysobacter niastensis</name>
    <dbReference type="NCBI Taxonomy" id="380629"/>
    <lineage>
        <taxon>Bacteria</taxon>
        <taxon>Pseudomonadati</taxon>
        <taxon>Pseudomonadota</taxon>
        <taxon>Gammaproteobacteria</taxon>
        <taxon>Lysobacterales</taxon>
        <taxon>Lysobacteraceae</taxon>
        <taxon>Lysobacter</taxon>
    </lineage>
</organism>
<name>A0ABS0B775_9GAMM</name>
<reference evidence="3 4" key="1">
    <citation type="submission" date="2020-11" db="EMBL/GenBank/DDBJ databases">
        <title>Draft Genome Sequence and Secondary Metabolite Biosynthetic Potential of the Lysobacter niastensis Type strain DSM 18481.</title>
        <authorList>
            <person name="Turrini P."/>
            <person name="Artuso I."/>
            <person name="Tescari M."/>
            <person name="Lugli G.A."/>
            <person name="Frangipani E."/>
            <person name="Ventura M."/>
            <person name="Visca P."/>
        </authorList>
    </citation>
    <scope>NUCLEOTIDE SEQUENCE [LARGE SCALE GENOMIC DNA]</scope>
    <source>
        <strain evidence="3 4">DSM 18481</strain>
    </source>
</reference>
<proteinExistence type="predicted"/>